<feature type="binding site" evidence="5">
    <location>
        <begin position="179"/>
        <end position="182"/>
    </location>
    <ligand>
        <name>substrate</name>
    </ligand>
</feature>
<dbReference type="FunFam" id="3.40.50.150:FF:000053">
    <property type="entry name" value="Release factor glutamine methyltransferase"/>
    <property type="match status" value="1"/>
</dbReference>
<keyword evidence="1 5" id="KW-0489">Methyltransferase</keyword>
<evidence type="ECO:0000256" key="4">
    <source>
        <dbReference type="ARBA" id="ARBA00048391"/>
    </source>
</evidence>
<evidence type="ECO:0000259" key="6">
    <source>
        <dbReference type="Pfam" id="PF05175"/>
    </source>
</evidence>
<comment type="caution">
    <text evidence="8">The sequence shown here is derived from an EMBL/GenBank/DDBJ whole genome shotgun (WGS) entry which is preliminary data.</text>
</comment>
<proteinExistence type="inferred from homology"/>
<dbReference type="HAMAP" id="MF_02126">
    <property type="entry name" value="RF_methyltr_PrmC"/>
    <property type="match status" value="1"/>
</dbReference>
<feature type="domain" description="Release factor glutamine methyltransferase N-terminal" evidence="7">
    <location>
        <begin position="9"/>
        <end position="68"/>
    </location>
</feature>
<keyword evidence="2 5" id="KW-0808">Transferase</keyword>
<gene>
    <name evidence="5 8" type="primary">prmC</name>
    <name evidence="8" type="ORF">HF682_14690</name>
</gene>
<dbReference type="AlphaFoldDB" id="A0A847SKF6"/>
<dbReference type="CDD" id="cd02440">
    <property type="entry name" value="AdoMet_MTases"/>
    <property type="match status" value="1"/>
</dbReference>
<dbReference type="GO" id="GO:0003676">
    <property type="term" value="F:nucleic acid binding"/>
    <property type="evidence" value="ECO:0007669"/>
    <property type="project" value="InterPro"/>
</dbReference>
<organism evidence="8 9">
    <name type="scientific">Leeia aquatica</name>
    <dbReference type="NCBI Taxonomy" id="2725557"/>
    <lineage>
        <taxon>Bacteria</taxon>
        <taxon>Pseudomonadati</taxon>
        <taxon>Pseudomonadota</taxon>
        <taxon>Betaproteobacteria</taxon>
        <taxon>Neisseriales</taxon>
        <taxon>Leeiaceae</taxon>
        <taxon>Leeia</taxon>
    </lineage>
</organism>
<dbReference type="GO" id="GO:0102559">
    <property type="term" value="F:peptide chain release factor N(5)-glutamine methyltransferase activity"/>
    <property type="evidence" value="ECO:0007669"/>
    <property type="project" value="UniProtKB-EC"/>
</dbReference>
<dbReference type="NCBIfam" id="TIGR00536">
    <property type="entry name" value="hemK_fam"/>
    <property type="match status" value="1"/>
</dbReference>
<comment type="similarity">
    <text evidence="5">Belongs to the protein N5-glutamine methyltransferase family. PrmC subfamily.</text>
</comment>
<sequence length="274" mass="29997">MSDDSLDQLLRHCGLPRLEARLLLQQVLQVNHAWLVAHGGEPISSDARLDFATLVQRRLAGEPIAYLLECREFYGRPFRVTPAVLIPRPDTELLIEQALAHLPADAPLQVLDVGTGSGCIAITLALERPQWQLTALDLSDAALQVAQHNARQLGASVRFVRSDYLSAVTGQRFDAIVSNPPYIPLGDPHLQQGDLRYEPANALTDGADGLQAYRALAQQAKACLRPGGWLLVEHGYDQGETVPALLQQAGWQQIRLHHDLAGQARVTCAQRPEG</sequence>
<evidence type="ECO:0000313" key="8">
    <source>
        <dbReference type="EMBL" id="NLR76412.1"/>
    </source>
</evidence>
<dbReference type="GO" id="GO:0032259">
    <property type="term" value="P:methylation"/>
    <property type="evidence" value="ECO:0007669"/>
    <property type="project" value="UniProtKB-KW"/>
</dbReference>
<dbReference type="Pfam" id="PF05175">
    <property type="entry name" value="MTS"/>
    <property type="match status" value="1"/>
</dbReference>
<dbReference type="InterPro" id="IPR050320">
    <property type="entry name" value="N5-glutamine_MTase"/>
</dbReference>
<evidence type="ECO:0000313" key="9">
    <source>
        <dbReference type="Proteomes" id="UP000587991"/>
    </source>
</evidence>
<dbReference type="PANTHER" id="PTHR18895:SF74">
    <property type="entry name" value="MTRF1L RELEASE FACTOR GLUTAMINE METHYLTRANSFERASE"/>
    <property type="match status" value="1"/>
</dbReference>
<dbReference type="SUPFAM" id="SSF53335">
    <property type="entry name" value="S-adenosyl-L-methionine-dependent methyltransferases"/>
    <property type="match status" value="1"/>
</dbReference>
<protein>
    <recommendedName>
        <fullName evidence="5">Release factor glutamine methyltransferase</fullName>
        <shortName evidence="5">RF MTase</shortName>
        <ecNumber evidence="5">2.1.1.297</ecNumber>
    </recommendedName>
    <alternativeName>
        <fullName evidence="5">N5-glutamine methyltransferase PrmC</fullName>
    </alternativeName>
    <alternativeName>
        <fullName evidence="5">Protein-(glutamine-N5) MTase PrmC</fullName>
    </alternativeName>
    <alternativeName>
        <fullName evidence="5">Protein-glutamine N-methyltransferase PrmC</fullName>
    </alternativeName>
</protein>
<name>A0A847SKF6_9NEIS</name>
<dbReference type="InterPro" id="IPR004556">
    <property type="entry name" value="HemK-like"/>
</dbReference>
<dbReference type="EMBL" id="JABAIM010000003">
    <property type="protein sequence ID" value="NLR76412.1"/>
    <property type="molecule type" value="Genomic_DNA"/>
</dbReference>
<evidence type="ECO:0000256" key="1">
    <source>
        <dbReference type="ARBA" id="ARBA00022603"/>
    </source>
</evidence>
<feature type="binding site" evidence="5">
    <location>
        <begin position="114"/>
        <end position="118"/>
    </location>
    <ligand>
        <name>S-adenosyl-L-methionine</name>
        <dbReference type="ChEBI" id="CHEBI:59789"/>
    </ligand>
</feature>
<comment type="caution">
    <text evidence="5">Lacks conserved residue(s) required for the propagation of feature annotation.</text>
</comment>
<dbReference type="PROSITE" id="PS00092">
    <property type="entry name" value="N6_MTASE"/>
    <property type="match status" value="1"/>
</dbReference>
<dbReference type="NCBIfam" id="TIGR03534">
    <property type="entry name" value="RF_mod_PrmC"/>
    <property type="match status" value="1"/>
</dbReference>
<accession>A0A847SKF6</accession>
<dbReference type="EC" id="2.1.1.297" evidence="5"/>
<feature type="binding site" evidence="5">
    <location>
        <position position="179"/>
    </location>
    <ligand>
        <name>S-adenosyl-L-methionine</name>
        <dbReference type="ChEBI" id="CHEBI:59789"/>
    </ligand>
</feature>
<comment type="function">
    <text evidence="5">Methylates the class 1 translation termination release factors RF1/PrfA and RF2/PrfB on the glutamine residue of the universally conserved GGQ motif.</text>
</comment>
<dbReference type="InterPro" id="IPR019874">
    <property type="entry name" value="RF_methyltr_PrmC"/>
</dbReference>
<dbReference type="Pfam" id="PF17827">
    <property type="entry name" value="PrmC_N"/>
    <property type="match status" value="1"/>
</dbReference>
<reference evidence="8 9" key="1">
    <citation type="submission" date="2020-04" db="EMBL/GenBank/DDBJ databases">
        <title>Draft genome of Leeia sp. IMCC25680.</title>
        <authorList>
            <person name="Song J."/>
            <person name="Cho J.-C."/>
        </authorList>
    </citation>
    <scope>NUCLEOTIDE SEQUENCE [LARGE SCALE GENOMIC DNA]</scope>
    <source>
        <strain evidence="8 9">IMCC25680</strain>
    </source>
</reference>
<dbReference type="Proteomes" id="UP000587991">
    <property type="component" value="Unassembled WGS sequence"/>
</dbReference>
<dbReference type="RefSeq" id="WP_168878065.1">
    <property type="nucleotide sequence ID" value="NZ_JABAIM010000003.1"/>
</dbReference>
<dbReference type="InterPro" id="IPR040758">
    <property type="entry name" value="PrmC_N"/>
</dbReference>
<dbReference type="PANTHER" id="PTHR18895">
    <property type="entry name" value="HEMK METHYLTRANSFERASE"/>
    <property type="match status" value="1"/>
</dbReference>
<dbReference type="InterPro" id="IPR029063">
    <property type="entry name" value="SAM-dependent_MTases_sf"/>
</dbReference>
<dbReference type="InterPro" id="IPR007848">
    <property type="entry name" value="Small_mtfrase_dom"/>
</dbReference>
<evidence type="ECO:0000259" key="7">
    <source>
        <dbReference type="Pfam" id="PF17827"/>
    </source>
</evidence>
<comment type="catalytic activity">
    <reaction evidence="4 5">
        <text>L-glutaminyl-[peptide chain release factor] + S-adenosyl-L-methionine = N(5)-methyl-L-glutaminyl-[peptide chain release factor] + S-adenosyl-L-homocysteine + H(+)</text>
        <dbReference type="Rhea" id="RHEA:42896"/>
        <dbReference type="Rhea" id="RHEA-COMP:10271"/>
        <dbReference type="Rhea" id="RHEA-COMP:10272"/>
        <dbReference type="ChEBI" id="CHEBI:15378"/>
        <dbReference type="ChEBI" id="CHEBI:30011"/>
        <dbReference type="ChEBI" id="CHEBI:57856"/>
        <dbReference type="ChEBI" id="CHEBI:59789"/>
        <dbReference type="ChEBI" id="CHEBI:61891"/>
        <dbReference type="EC" id="2.1.1.297"/>
    </reaction>
</comment>
<evidence type="ECO:0000256" key="3">
    <source>
        <dbReference type="ARBA" id="ARBA00022691"/>
    </source>
</evidence>
<keyword evidence="9" id="KW-1185">Reference proteome</keyword>
<feature type="binding site" evidence="5">
    <location>
        <position position="137"/>
    </location>
    <ligand>
        <name>S-adenosyl-L-methionine</name>
        <dbReference type="ChEBI" id="CHEBI:59789"/>
    </ligand>
</feature>
<dbReference type="InterPro" id="IPR002052">
    <property type="entry name" value="DNA_methylase_N6_adenine_CS"/>
</dbReference>
<evidence type="ECO:0000256" key="5">
    <source>
        <dbReference type="HAMAP-Rule" id="MF_02126"/>
    </source>
</evidence>
<feature type="domain" description="Methyltransferase small" evidence="6">
    <location>
        <begin position="99"/>
        <end position="182"/>
    </location>
</feature>
<keyword evidence="3 5" id="KW-0949">S-adenosyl-L-methionine</keyword>
<dbReference type="Gene3D" id="1.10.8.10">
    <property type="entry name" value="DNA helicase RuvA subunit, C-terminal domain"/>
    <property type="match status" value="1"/>
</dbReference>
<evidence type="ECO:0000256" key="2">
    <source>
        <dbReference type="ARBA" id="ARBA00022679"/>
    </source>
</evidence>
<dbReference type="Gene3D" id="3.40.50.150">
    <property type="entry name" value="Vaccinia Virus protein VP39"/>
    <property type="match status" value="1"/>
</dbReference>